<comment type="caution">
    <text evidence="1">The sequence shown here is derived from an EMBL/GenBank/DDBJ whole genome shotgun (WGS) entry which is preliminary data.</text>
</comment>
<evidence type="ECO:0000313" key="2">
    <source>
        <dbReference type="Proteomes" id="UP001516400"/>
    </source>
</evidence>
<dbReference type="AlphaFoldDB" id="A0ABD2MJI8"/>
<proteinExistence type="predicted"/>
<protein>
    <submittedName>
        <fullName evidence="1">Uncharacterized protein</fullName>
    </submittedName>
</protein>
<evidence type="ECO:0000313" key="1">
    <source>
        <dbReference type="EMBL" id="KAL3266489.1"/>
    </source>
</evidence>
<organism evidence="1 2">
    <name type="scientific">Cryptolaemus montrouzieri</name>
    <dbReference type="NCBI Taxonomy" id="559131"/>
    <lineage>
        <taxon>Eukaryota</taxon>
        <taxon>Metazoa</taxon>
        <taxon>Ecdysozoa</taxon>
        <taxon>Arthropoda</taxon>
        <taxon>Hexapoda</taxon>
        <taxon>Insecta</taxon>
        <taxon>Pterygota</taxon>
        <taxon>Neoptera</taxon>
        <taxon>Endopterygota</taxon>
        <taxon>Coleoptera</taxon>
        <taxon>Polyphaga</taxon>
        <taxon>Cucujiformia</taxon>
        <taxon>Coccinelloidea</taxon>
        <taxon>Coccinellidae</taxon>
        <taxon>Scymninae</taxon>
        <taxon>Scymnini</taxon>
        <taxon>Cryptolaemus</taxon>
    </lineage>
</organism>
<accession>A0ABD2MJI8</accession>
<name>A0ABD2MJI8_9CUCU</name>
<gene>
    <name evidence="1" type="ORF">HHI36_010659</name>
</gene>
<reference evidence="1 2" key="1">
    <citation type="journal article" date="2021" name="BMC Biol.">
        <title>Horizontally acquired antibacterial genes associated with adaptive radiation of ladybird beetles.</title>
        <authorList>
            <person name="Li H.S."/>
            <person name="Tang X.F."/>
            <person name="Huang Y.H."/>
            <person name="Xu Z.Y."/>
            <person name="Chen M.L."/>
            <person name="Du X.Y."/>
            <person name="Qiu B.Y."/>
            <person name="Chen P.T."/>
            <person name="Zhang W."/>
            <person name="Slipinski A."/>
            <person name="Escalona H.E."/>
            <person name="Waterhouse R.M."/>
            <person name="Zwick A."/>
            <person name="Pang H."/>
        </authorList>
    </citation>
    <scope>NUCLEOTIDE SEQUENCE [LARGE SCALE GENOMIC DNA]</scope>
    <source>
        <strain evidence="1">SYSU2018</strain>
    </source>
</reference>
<feature type="non-terminal residue" evidence="1">
    <location>
        <position position="75"/>
    </location>
</feature>
<sequence>MEVIMHEATNGMVESESAIQYNKVQGEVKYNVPVAADSAFKTNNAAKFNRLPTRNPVDITFRNIVYTASLGFRKG</sequence>
<dbReference type="Proteomes" id="UP001516400">
    <property type="component" value="Unassembled WGS sequence"/>
</dbReference>
<keyword evidence="2" id="KW-1185">Reference proteome</keyword>
<dbReference type="EMBL" id="JABFTP020000001">
    <property type="protein sequence ID" value="KAL3266489.1"/>
    <property type="molecule type" value="Genomic_DNA"/>
</dbReference>